<proteinExistence type="predicted"/>
<dbReference type="EMBL" id="JAERRB010000001">
    <property type="protein sequence ID" value="MBL0739880.1"/>
    <property type="molecule type" value="Genomic_DNA"/>
</dbReference>
<gene>
    <name evidence="2" type="ORF">JI741_01560</name>
</gene>
<dbReference type="CDD" id="cd00093">
    <property type="entry name" value="HTH_XRE"/>
    <property type="match status" value="1"/>
</dbReference>
<keyword evidence="3" id="KW-1185">Reference proteome</keyword>
<dbReference type="RefSeq" id="WP_202006843.1">
    <property type="nucleotide sequence ID" value="NZ_JAERRB010000001.1"/>
</dbReference>
<dbReference type="SUPFAM" id="SSF47413">
    <property type="entry name" value="lambda repressor-like DNA-binding domains"/>
    <property type="match status" value="1"/>
</dbReference>
<dbReference type="InterPro" id="IPR001387">
    <property type="entry name" value="Cro/C1-type_HTH"/>
</dbReference>
<dbReference type="PROSITE" id="PS50943">
    <property type="entry name" value="HTH_CROC1"/>
    <property type="match status" value="1"/>
</dbReference>
<name>A0ABS1KKK1_9BACT</name>
<evidence type="ECO:0000259" key="1">
    <source>
        <dbReference type="PROSITE" id="PS50943"/>
    </source>
</evidence>
<dbReference type="Pfam" id="PF01381">
    <property type="entry name" value="HTH_3"/>
    <property type="match status" value="1"/>
</dbReference>
<protein>
    <submittedName>
        <fullName evidence="2">Helix-turn-helix transcriptional regulator</fullName>
    </submittedName>
</protein>
<evidence type="ECO:0000313" key="3">
    <source>
        <dbReference type="Proteomes" id="UP000613030"/>
    </source>
</evidence>
<dbReference type="InterPro" id="IPR010982">
    <property type="entry name" value="Lambda_DNA-bd_dom_sf"/>
</dbReference>
<dbReference type="Proteomes" id="UP000613030">
    <property type="component" value="Unassembled WGS sequence"/>
</dbReference>
<feature type="domain" description="HTH cro/C1-type" evidence="1">
    <location>
        <begin position="17"/>
        <end position="68"/>
    </location>
</feature>
<comment type="caution">
    <text evidence="2">The sequence shown here is derived from an EMBL/GenBank/DDBJ whole genome shotgun (WGS) entry which is preliminary data.</text>
</comment>
<accession>A0ABS1KKK1</accession>
<organism evidence="2 3">
    <name type="scientific">Chryseolinea lacunae</name>
    <dbReference type="NCBI Taxonomy" id="2801331"/>
    <lineage>
        <taxon>Bacteria</taxon>
        <taxon>Pseudomonadati</taxon>
        <taxon>Bacteroidota</taxon>
        <taxon>Cytophagia</taxon>
        <taxon>Cytophagales</taxon>
        <taxon>Fulvivirgaceae</taxon>
        <taxon>Chryseolinea</taxon>
    </lineage>
</organism>
<dbReference type="Gene3D" id="1.10.260.40">
    <property type="entry name" value="lambda repressor-like DNA-binding domains"/>
    <property type="match status" value="1"/>
</dbReference>
<sequence>MAGNKDTELVEKVVAKIKKIREQRGISQSQFLSDTGIHIARIESEHRDISITTLSRICNYFGVTMQDFLKGIG</sequence>
<evidence type="ECO:0000313" key="2">
    <source>
        <dbReference type="EMBL" id="MBL0739880.1"/>
    </source>
</evidence>
<dbReference type="SMART" id="SM00530">
    <property type="entry name" value="HTH_XRE"/>
    <property type="match status" value="1"/>
</dbReference>
<reference evidence="2 3" key="1">
    <citation type="submission" date="2021-01" db="EMBL/GenBank/DDBJ databases">
        <title>Chryseolinea sp. Jin1 Genome sequencing and assembly.</title>
        <authorList>
            <person name="Kim I."/>
        </authorList>
    </citation>
    <scope>NUCLEOTIDE SEQUENCE [LARGE SCALE GENOMIC DNA]</scope>
    <source>
        <strain evidence="2 3">Jin1</strain>
    </source>
</reference>